<dbReference type="PANTHER" id="PTHR37422">
    <property type="entry name" value="TEICHURONIC ACID BIOSYNTHESIS PROTEIN TUAE"/>
    <property type="match status" value="1"/>
</dbReference>
<evidence type="ECO:0000256" key="1">
    <source>
        <dbReference type="ARBA" id="ARBA00004141"/>
    </source>
</evidence>
<evidence type="ECO:0000256" key="4">
    <source>
        <dbReference type="ARBA" id="ARBA00023136"/>
    </source>
</evidence>
<dbReference type="GO" id="GO:0016020">
    <property type="term" value="C:membrane"/>
    <property type="evidence" value="ECO:0007669"/>
    <property type="project" value="UniProtKB-SubCell"/>
</dbReference>
<evidence type="ECO:0000259" key="6">
    <source>
        <dbReference type="Pfam" id="PF04932"/>
    </source>
</evidence>
<feature type="transmembrane region" description="Helical" evidence="5">
    <location>
        <begin position="266"/>
        <end position="283"/>
    </location>
</feature>
<evidence type="ECO:0000256" key="2">
    <source>
        <dbReference type="ARBA" id="ARBA00022692"/>
    </source>
</evidence>
<protein>
    <recommendedName>
        <fullName evidence="6">O-antigen ligase-related domain-containing protein</fullName>
    </recommendedName>
</protein>
<evidence type="ECO:0000313" key="7">
    <source>
        <dbReference type="EMBL" id="PIR13370.1"/>
    </source>
</evidence>
<feature type="transmembrane region" description="Helical" evidence="5">
    <location>
        <begin position="205"/>
        <end position="222"/>
    </location>
</feature>
<feature type="domain" description="O-antigen ligase-related" evidence="6">
    <location>
        <begin position="251"/>
        <end position="411"/>
    </location>
</feature>
<feature type="transmembrane region" description="Helical" evidence="5">
    <location>
        <begin position="50"/>
        <end position="71"/>
    </location>
</feature>
<dbReference type="InterPro" id="IPR051533">
    <property type="entry name" value="WaaL-like"/>
</dbReference>
<dbReference type="PANTHER" id="PTHR37422:SF13">
    <property type="entry name" value="LIPOPOLYSACCHARIDE BIOSYNTHESIS PROTEIN PA4999-RELATED"/>
    <property type="match status" value="1"/>
</dbReference>
<accession>A0A2M6K922</accession>
<name>A0A2M6K922_9BACT</name>
<comment type="subcellular location">
    <subcellularLocation>
        <location evidence="1">Membrane</location>
        <topology evidence="1">Multi-pass membrane protein</topology>
    </subcellularLocation>
</comment>
<dbReference type="InterPro" id="IPR007016">
    <property type="entry name" value="O-antigen_ligase-rel_domated"/>
</dbReference>
<keyword evidence="2 5" id="KW-0812">Transmembrane</keyword>
<organism evidence="7 8">
    <name type="scientific">Candidatus Falkowbacteria bacterium CG11_big_fil_rev_8_21_14_0_20_39_10</name>
    <dbReference type="NCBI Taxonomy" id="1974570"/>
    <lineage>
        <taxon>Bacteria</taxon>
        <taxon>Candidatus Falkowiibacteriota</taxon>
    </lineage>
</organism>
<feature type="transmembrane region" description="Helical" evidence="5">
    <location>
        <begin position="242"/>
        <end position="260"/>
    </location>
</feature>
<dbReference type="Pfam" id="PF04932">
    <property type="entry name" value="Wzy_C"/>
    <property type="match status" value="1"/>
</dbReference>
<feature type="transmembrane region" description="Helical" evidence="5">
    <location>
        <begin position="110"/>
        <end position="129"/>
    </location>
</feature>
<proteinExistence type="predicted"/>
<evidence type="ECO:0000256" key="5">
    <source>
        <dbReference type="SAM" id="Phobius"/>
    </source>
</evidence>
<feature type="transmembrane region" description="Helical" evidence="5">
    <location>
        <begin position="293"/>
        <end position="311"/>
    </location>
</feature>
<feature type="transmembrane region" description="Helical" evidence="5">
    <location>
        <begin position="452"/>
        <end position="469"/>
    </location>
</feature>
<evidence type="ECO:0000313" key="8">
    <source>
        <dbReference type="Proteomes" id="UP000230869"/>
    </source>
</evidence>
<evidence type="ECO:0000256" key="3">
    <source>
        <dbReference type="ARBA" id="ARBA00022989"/>
    </source>
</evidence>
<sequence>MFLKLVKLENKINVIIEYNLYLLVFLLPIQTRLILRAGEINGGYLEYLTISLYGVDILLFLLLMLFVFIKFKNSTFNIRHLTFGYWYIIGALDLFIFISIFFATDIWLALYRYGLFLLGVGLFWLAASADYSRIKLIWALLAGFVCQAGLGIWQFFTQFAFGSKWLGLARHSPADLGASVIELIAPDGVGERWLRAYGGLDHPNVLGGVLVIGILLILSLLIRNSKNEILNSKQIQNPKSKYRNLILFTFYFLLFTSLFFSFSRTAWLAAIAGIILMLVLTVIRKNWLAQRELLIIILISGFLTFGLYSQYGNLVKTRFSGDTRLEAMSSGERIEYIGEAKEIIKKNWLFGGGIGNYSLASKELNDSQVKDEGGKNYFLEAKKQAWAYQPVHNVFLLVWAEIGIVGLLGFLGLLGYLGWSALKRFWKEEDYISLPLLLALVIIMMFDHWLWSLHFGVLWFWLILGLIVKQKSPEVIYRK</sequence>
<feature type="transmembrane region" description="Helical" evidence="5">
    <location>
        <begin position="136"/>
        <end position="156"/>
    </location>
</feature>
<feature type="transmembrane region" description="Helical" evidence="5">
    <location>
        <begin position="396"/>
        <end position="419"/>
    </location>
</feature>
<feature type="transmembrane region" description="Helical" evidence="5">
    <location>
        <begin position="83"/>
        <end position="104"/>
    </location>
</feature>
<feature type="transmembrane region" description="Helical" evidence="5">
    <location>
        <begin position="12"/>
        <end position="30"/>
    </location>
</feature>
<gene>
    <name evidence="7" type="ORF">COV49_02535</name>
</gene>
<reference evidence="7 8" key="1">
    <citation type="submission" date="2017-09" db="EMBL/GenBank/DDBJ databases">
        <title>Depth-based differentiation of microbial function through sediment-hosted aquifers and enrichment of novel symbionts in the deep terrestrial subsurface.</title>
        <authorList>
            <person name="Probst A.J."/>
            <person name="Ladd B."/>
            <person name="Jarett J.K."/>
            <person name="Geller-Mcgrath D.E."/>
            <person name="Sieber C.M."/>
            <person name="Emerson J.B."/>
            <person name="Anantharaman K."/>
            <person name="Thomas B.C."/>
            <person name="Malmstrom R."/>
            <person name="Stieglmeier M."/>
            <person name="Klingl A."/>
            <person name="Woyke T."/>
            <person name="Ryan C.M."/>
            <person name="Banfield J.F."/>
        </authorList>
    </citation>
    <scope>NUCLEOTIDE SEQUENCE [LARGE SCALE GENOMIC DNA]</scope>
    <source>
        <strain evidence="7">CG11_big_fil_rev_8_21_14_0_20_39_10</strain>
    </source>
</reference>
<dbReference type="EMBL" id="PCWW01000041">
    <property type="protein sequence ID" value="PIR13370.1"/>
    <property type="molecule type" value="Genomic_DNA"/>
</dbReference>
<dbReference type="AlphaFoldDB" id="A0A2M6K922"/>
<keyword evidence="3 5" id="KW-1133">Transmembrane helix</keyword>
<feature type="transmembrane region" description="Helical" evidence="5">
    <location>
        <begin position="431"/>
        <end position="446"/>
    </location>
</feature>
<keyword evidence="4 5" id="KW-0472">Membrane</keyword>
<dbReference type="Proteomes" id="UP000230869">
    <property type="component" value="Unassembled WGS sequence"/>
</dbReference>
<comment type="caution">
    <text evidence="7">The sequence shown here is derived from an EMBL/GenBank/DDBJ whole genome shotgun (WGS) entry which is preliminary data.</text>
</comment>